<feature type="compositionally biased region" description="Polar residues" evidence="11">
    <location>
        <begin position="1367"/>
        <end position="1377"/>
    </location>
</feature>
<dbReference type="CDD" id="cd05171">
    <property type="entry name" value="PIKKc_ATM"/>
    <property type="match status" value="1"/>
</dbReference>
<dbReference type="EC" id="2.7.11.1" evidence="2"/>
<reference evidence="15 16" key="1">
    <citation type="journal article" date="2024" name="Nat. Commun.">
        <title>Phylogenomics reveals the evolutionary origins of lichenization in chlorophyte algae.</title>
        <authorList>
            <person name="Puginier C."/>
            <person name="Libourel C."/>
            <person name="Otte J."/>
            <person name="Skaloud P."/>
            <person name="Haon M."/>
            <person name="Grisel S."/>
            <person name="Petersen M."/>
            <person name="Berrin J.G."/>
            <person name="Delaux P.M."/>
            <person name="Dal Grande F."/>
            <person name="Keller J."/>
        </authorList>
    </citation>
    <scope>NUCLEOTIDE SEQUENCE [LARGE SCALE GENOMIC DNA]</scope>
    <source>
        <strain evidence="15 16">SAG 2523</strain>
    </source>
</reference>
<dbReference type="Pfam" id="PF02260">
    <property type="entry name" value="FATC"/>
    <property type="match status" value="1"/>
</dbReference>
<dbReference type="InterPro" id="IPR036940">
    <property type="entry name" value="PI3/4_kinase_cat_sf"/>
</dbReference>
<comment type="caution">
    <text evidence="15">The sequence shown here is derived from an EMBL/GenBank/DDBJ whole genome shotgun (WGS) entry which is preliminary data.</text>
</comment>
<comment type="subcellular location">
    <subcellularLocation>
        <location evidence="1">Nucleus</location>
    </subcellularLocation>
</comment>
<dbReference type="InterPro" id="IPR057445">
    <property type="entry name" value="ATM_TPR"/>
</dbReference>
<dbReference type="InterPro" id="IPR016024">
    <property type="entry name" value="ARM-type_fold"/>
</dbReference>
<dbReference type="SUPFAM" id="SSF56112">
    <property type="entry name" value="Protein kinase-like (PK-like)"/>
    <property type="match status" value="1"/>
</dbReference>
<evidence type="ECO:0000256" key="9">
    <source>
        <dbReference type="ARBA" id="ARBA00023242"/>
    </source>
</evidence>
<evidence type="ECO:0000256" key="6">
    <source>
        <dbReference type="ARBA" id="ARBA00022763"/>
    </source>
</evidence>
<feature type="domain" description="PI3K/PI4K catalytic" evidence="12">
    <location>
        <begin position="2047"/>
        <end position="2371"/>
    </location>
</feature>
<evidence type="ECO:0000256" key="1">
    <source>
        <dbReference type="ARBA" id="ARBA00004123"/>
    </source>
</evidence>
<organism evidence="15 16">
    <name type="scientific">Apatococcus fuscideae</name>
    <dbReference type="NCBI Taxonomy" id="2026836"/>
    <lineage>
        <taxon>Eukaryota</taxon>
        <taxon>Viridiplantae</taxon>
        <taxon>Chlorophyta</taxon>
        <taxon>core chlorophytes</taxon>
        <taxon>Trebouxiophyceae</taxon>
        <taxon>Chlorellales</taxon>
        <taxon>Chlorellaceae</taxon>
        <taxon>Apatococcus</taxon>
    </lineage>
</organism>
<feature type="region of interest" description="Disordered" evidence="11">
    <location>
        <begin position="1142"/>
        <end position="1175"/>
    </location>
</feature>
<dbReference type="SMART" id="SM00146">
    <property type="entry name" value="PI3Kc"/>
    <property type="match status" value="1"/>
</dbReference>
<keyword evidence="7" id="KW-0418">Kinase</keyword>
<keyword evidence="16" id="KW-1185">Reference proteome</keyword>
<keyword evidence="4" id="KW-0808">Transferase</keyword>
<keyword evidence="5" id="KW-0547">Nucleotide-binding</keyword>
<dbReference type="SUPFAM" id="SSF48371">
    <property type="entry name" value="ARM repeat"/>
    <property type="match status" value="1"/>
</dbReference>
<evidence type="ECO:0000256" key="11">
    <source>
        <dbReference type="SAM" id="MobiDB-lite"/>
    </source>
</evidence>
<dbReference type="PANTHER" id="PTHR37079">
    <property type="entry name" value="SERINE/THREONINE-PROTEIN KINASE ATM"/>
    <property type="match status" value="1"/>
</dbReference>
<dbReference type="InterPro" id="IPR044107">
    <property type="entry name" value="PIKKc_ATM"/>
</dbReference>
<gene>
    <name evidence="15" type="ORF">WJX84_000092</name>
</gene>
<dbReference type="GO" id="GO:0006281">
    <property type="term" value="P:DNA repair"/>
    <property type="evidence" value="ECO:0007669"/>
    <property type="project" value="InterPro"/>
</dbReference>
<dbReference type="Pfam" id="PF00454">
    <property type="entry name" value="PI3_PI4_kinase"/>
    <property type="match status" value="1"/>
</dbReference>
<keyword evidence="9" id="KW-0539">Nucleus</keyword>
<protein>
    <recommendedName>
        <fullName evidence="2">non-specific serine/threonine protein kinase</fullName>
        <ecNumber evidence="2">2.7.11.1</ecNumber>
    </recommendedName>
</protein>
<evidence type="ECO:0000256" key="8">
    <source>
        <dbReference type="ARBA" id="ARBA00022840"/>
    </source>
</evidence>
<dbReference type="PROSITE" id="PS00915">
    <property type="entry name" value="PI3_4_KINASE_1"/>
    <property type="match status" value="1"/>
</dbReference>
<evidence type="ECO:0000259" key="12">
    <source>
        <dbReference type="PROSITE" id="PS50290"/>
    </source>
</evidence>
<evidence type="ECO:0000313" key="15">
    <source>
        <dbReference type="EMBL" id="KAK9862182.1"/>
    </source>
</evidence>
<dbReference type="GO" id="GO:0004674">
    <property type="term" value="F:protein serine/threonine kinase activity"/>
    <property type="evidence" value="ECO:0007669"/>
    <property type="project" value="UniProtKB-KW"/>
</dbReference>
<evidence type="ECO:0000256" key="2">
    <source>
        <dbReference type="ARBA" id="ARBA00012513"/>
    </source>
</evidence>
<evidence type="ECO:0000313" key="16">
    <source>
        <dbReference type="Proteomes" id="UP001485043"/>
    </source>
</evidence>
<feature type="compositionally biased region" description="Low complexity" evidence="11">
    <location>
        <begin position="483"/>
        <end position="499"/>
    </location>
</feature>
<evidence type="ECO:0000259" key="14">
    <source>
        <dbReference type="PROSITE" id="PS51190"/>
    </source>
</evidence>
<dbReference type="EMBL" id="JALJOV010000643">
    <property type="protein sequence ID" value="KAK9862182.1"/>
    <property type="molecule type" value="Genomic_DNA"/>
</dbReference>
<accession>A0AAW1SXP6</accession>
<comment type="catalytic activity">
    <reaction evidence="10">
        <text>L-threonyl-[protein] + ATP = O-phospho-L-threonyl-[protein] + ADP + H(+)</text>
        <dbReference type="Rhea" id="RHEA:46608"/>
        <dbReference type="Rhea" id="RHEA-COMP:11060"/>
        <dbReference type="Rhea" id="RHEA-COMP:11605"/>
        <dbReference type="ChEBI" id="CHEBI:15378"/>
        <dbReference type="ChEBI" id="CHEBI:30013"/>
        <dbReference type="ChEBI" id="CHEBI:30616"/>
        <dbReference type="ChEBI" id="CHEBI:61977"/>
        <dbReference type="ChEBI" id="CHEBI:456216"/>
        <dbReference type="EC" id="2.7.11.1"/>
    </reaction>
</comment>
<evidence type="ECO:0000256" key="3">
    <source>
        <dbReference type="ARBA" id="ARBA00022527"/>
    </source>
</evidence>
<keyword evidence="8" id="KW-0067">ATP-binding</keyword>
<feature type="domain" description="FAT" evidence="13">
    <location>
        <begin position="1257"/>
        <end position="1934"/>
    </location>
</feature>
<dbReference type="Pfam" id="PF02259">
    <property type="entry name" value="FAT"/>
    <property type="match status" value="1"/>
</dbReference>
<evidence type="ECO:0000256" key="7">
    <source>
        <dbReference type="ARBA" id="ARBA00022777"/>
    </source>
</evidence>
<dbReference type="InterPro" id="IPR003152">
    <property type="entry name" value="FATC_dom"/>
</dbReference>
<dbReference type="PROSITE" id="PS50290">
    <property type="entry name" value="PI3_4_KINASE_3"/>
    <property type="match status" value="1"/>
</dbReference>
<dbReference type="SMART" id="SM01343">
    <property type="entry name" value="FATC"/>
    <property type="match status" value="1"/>
</dbReference>
<keyword evidence="6" id="KW-0227">DNA damage</keyword>
<feature type="region of interest" description="Disordered" evidence="11">
    <location>
        <begin position="2332"/>
        <end position="2360"/>
    </location>
</feature>
<dbReference type="Pfam" id="PF25360">
    <property type="entry name" value="TPR_ATM"/>
    <property type="match status" value="1"/>
</dbReference>
<dbReference type="PROSITE" id="PS00916">
    <property type="entry name" value="PI3_4_KINASE_2"/>
    <property type="match status" value="1"/>
</dbReference>
<dbReference type="GO" id="GO:0005524">
    <property type="term" value="F:ATP binding"/>
    <property type="evidence" value="ECO:0007669"/>
    <property type="project" value="UniProtKB-KW"/>
</dbReference>
<dbReference type="InterPro" id="IPR003151">
    <property type="entry name" value="PIK-rel_kinase_FAT"/>
</dbReference>
<feature type="compositionally biased region" description="Basic and acidic residues" evidence="11">
    <location>
        <begin position="2341"/>
        <end position="2360"/>
    </location>
</feature>
<proteinExistence type="predicted"/>
<feature type="region of interest" description="Disordered" evidence="11">
    <location>
        <begin position="461"/>
        <end position="499"/>
    </location>
</feature>
<dbReference type="PANTHER" id="PTHR37079:SF4">
    <property type="entry name" value="SERINE_THREONINE-PROTEIN KINASE ATM"/>
    <property type="match status" value="1"/>
</dbReference>
<dbReference type="Gene3D" id="3.30.1010.10">
    <property type="entry name" value="Phosphatidylinositol 3-kinase Catalytic Subunit, Chain A, domain 4"/>
    <property type="match status" value="1"/>
</dbReference>
<sequence>MDASVGQELEAVCSRLSGSKAKEVKEALKRLKILLDSPTLLQHLDQQTLAWQYEPGQKLPVTIWPGLAACLCTCFAKEIRGSQGRSRGPDAAIPQLFKKLMQAAENHQRTEPSYCSRSSPYVFQGLLTSYLERIESRVDSTEECYRAALTIHLLLKQFPVTFLRIQLRLGALEADPAYLKDLKDSLDRQVQQVPSWLDLTRSGDLTMNRQLASLLALCADIHHVNLQHVDQAASPSEQDGGAPPAKRQRVDTPAFNLGSLAFEQPVKWLPVLDLTWQEMANRLIELLRVEQLSQQMQQQAALAVTSILSMLPLAASRLLVNAIPESLQRPLYTPAALLIRQCCSGDLAGVLTVAAKESCNAAVNYLHLHFAAMPCNRHDSHPVHGALAVALERCSILLVGHVEAQPDIAPQILDGYAQLNTDLLRYQHAAKDSVLARQLARCVRDLRQLFGAANDQAAARRPASAGLGSQNCEMDDDLDMRGPSTTITNASSNAAAAPSTLEQTSQLRCIQLLGMLGSSGSEAAVHALKEIEQTLLRSEAAVPKGLLDDTLMEIDIALFEGVENSDLKNDCLDRLAKLLGDPCYQGRSRGAKLCMFLFDKFKDVKIIFDELKPYILLASPTSDASQSLEQAETSVLMLGELASCCPAMEADAVFLMCQHAACCPQHILFVTAVLASVSSALSYPSRRAYMEYHQATLVFAWIQAKNSFRALLTIQDILTVSETAAESPAAFLKSHEEYLVPAVLIHQADADLAELCKAIHGPDAGMQELPKMLGDMMDCIIGMMLPMQSSSQPQDKALADAVLSRTLSKYIPDGQRDDALRRSFVKTVGRCLLTSSEADVTAPPHFSISAALAAIQTLTKQSQTRTAETAEQAFWTQVLTGSNMARVLMMVHQHLAAARHPAHLLSSLATLKAAVQLLGAHVRVPLTFRYVVHILLWLLRTRELQAQCSGMLSRILDYMTTKPASITTLAAHIQPIMSGLLQCLDQKLQMEADPKAPAQPDTWVEKLILKIFQLDLPEVQQALSVIEPLPSLLILAPAIQIQHGLRQRLKLSTEVLLFREQAASLGSSRRHRLVNHLRSALQSRAHELFPGGQCIPAVEDAAWQLVQISNDLSDSVCAAFTGELLATIGPFPSGTIVHRQPAMQAAEAPAAASSSQPLSGSRRSSGIRGASEPSPSEPIIQPLLLLLADCLISEQLSRHVLNSRAGQHSKATRLVLACLNHLRGHRLSSICSGSKSKFAQEVLCWQRVYWLDIDYLVVAEAALQCSASSTALVYIEQHCEDECAHNGTGLQLPELQPLAQDDLPKVDRLLLEAYSQISEPDSIYAVARSPSLAVQLPLAEHEGSWAEALVSHDLLMHHSAPEVGQLPTPTSQAPNSHGSQYGGGRQQQGLFNALQQLGCQHILQKLYLSESQQSGQQQLSENHYEAAWRMQQWTDVPTEGIAEHAALPFHQAFCSCLKALNDQDDTCCSQLIQAGRYGIMQQLANAGTESIARSNPLIVQLQLLTAVAEAQKALCTSHNQAGAGEASAVRPSEAVLQQWTRRQTLAGQDRRYELAEPLMAGHQALLHLLRRPDAMVSALEDQAKAARKAGRLMHAQSALLQLQLTIQKDTTSDMPGALQKAAQPGGSWRLEEVKLLWAKSQQSQAQSQAGMTLRMARAMAQHLQQATSSSGSEAASCSLRRTHGRLLSLIGHWLADSRSESSGKVLAVMQQGVEKMQGRSVTDDALSCRTLHRLASYADHLYRATEDHLKSQEWRTAQEVINQKRAERAALQTKLAARRRQIGSNVQRQNQDREYRQLLFNEAAIAKILEYDEEEQSQMTSNQTRYLQIALVNYRRSLQAGQQHDLQTVFRLCQLWFTLSELPEVNAQMTDAFRQTPSHKFLPLVYQMASRLTAVGPAGSREAAFQVALQEQLVRLGCEHPYHTLYHLYALQNGNLGRDGQPSAAGTSAGGMLQLIDHNKIAAAAAVLKKIHGSSARGKLMDQMQQMIAIYVKMAAAPGPADKAKTSMTLDRECRDLKNLDLIPPVSIQIPVDPAGLYTGLPHFCSFGSQVKFVGGVNRPKLVECLDSQGQTHRQLVKSGHDDLRQDAVMQQFFHLLNSFLQTRPSSRRRCLRIATYKVVPFTPAAGLLEWVEETEPLLPYLIGDPPYRGGAWGRYHRPQDKDFMQTRAALETVQKTHSSSDAMGKAFGELCRQFTPVLHHFFLERFRDPPSWFERRLAFTRSVAVSSIAGYIIGLGDRHLNNILIDTRSAEVVHIDLGVAFEQGRFLNTPELTPFRLTQNIVDGMGVTGVEGVMARCCVETLQALRENSASVLTIVEVFIHDPLYKWAMTPQDAQQRQQGDQDTRMLDGPSERDARPLNADAERALLRVKQKLKGLEGGEGKARSAEGQVKQLLQDAQNPQYLSKMYLGWAPWL</sequence>
<dbReference type="InterPro" id="IPR014009">
    <property type="entry name" value="PIK_FAT"/>
</dbReference>
<dbReference type="InterPro" id="IPR011009">
    <property type="entry name" value="Kinase-like_dom_sf"/>
</dbReference>
<evidence type="ECO:0000256" key="10">
    <source>
        <dbReference type="ARBA" id="ARBA00047899"/>
    </source>
</evidence>
<dbReference type="InterPro" id="IPR018936">
    <property type="entry name" value="PI3/4_kinase_CS"/>
</dbReference>
<feature type="domain" description="FATC" evidence="14">
    <location>
        <begin position="2383"/>
        <end position="2415"/>
    </location>
</feature>
<evidence type="ECO:0000256" key="4">
    <source>
        <dbReference type="ARBA" id="ARBA00022679"/>
    </source>
</evidence>
<name>A0AAW1SXP6_9CHLO</name>
<dbReference type="Proteomes" id="UP001485043">
    <property type="component" value="Unassembled WGS sequence"/>
</dbReference>
<dbReference type="GO" id="GO:0005634">
    <property type="term" value="C:nucleus"/>
    <property type="evidence" value="ECO:0007669"/>
    <property type="project" value="UniProtKB-SubCell"/>
</dbReference>
<evidence type="ECO:0000259" key="13">
    <source>
        <dbReference type="PROSITE" id="PS51189"/>
    </source>
</evidence>
<dbReference type="InterPro" id="IPR038980">
    <property type="entry name" value="ATM_plant"/>
</dbReference>
<dbReference type="Gene3D" id="1.10.1070.11">
    <property type="entry name" value="Phosphatidylinositol 3-/4-kinase, catalytic domain"/>
    <property type="match status" value="1"/>
</dbReference>
<dbReference type="PROSITE" id="PS51189">
    <property type="entry name" value="FAT"/>
    <property type="match status" value="1"/>
</dbReference>
<dbReference type="PROSITE" id="PS51190">
    <property type="entry name" value="FATC"/>
    <property type="match status" value="1"/>
</dbReference>
<dbReference type="InterPro" id="IPR000403">
    <property type="entry name" value="PI3/4_kinase_cat_dom"/>
</dbReference>
<evidence type="ECO:0000256" key="5">
    <source>
        <dbReference type="ARBA" id="ARBA00022741"/>
    </source>
</evidence>
<keyword evidence="3" id="KW-0723">Serine/threonine-protein kinase</keyword>
<feature type="region of interest" description="Disordered" evidence="11">
    <location>
        <begin position="1361"/>
        <end position="1383"/>
    </location>
</feature>